<keyword evidence="1" id="KW-0732">Signal</keyword>
<evidence type="ECO:0000313" key="2">
    <source>
        <dbReference type="EMBL" id="RKF78268.1"/>
    </source>
</evidence>
<comment type="caution">
    <text evidence="2">The sequence shown here is derived from an EMBL/GenBank/DDBJ whole genome shotgun (WGS) entry which is preliminary data.</text>
</comment>
<evidence type="ECO:0008006" key="4">
    <source>
        <dbReference type="Google" id="ProtNLM"/>
    </source>
</evidence>
<sequence>MHFHTLFISFSLIFTYTISAESRAPPALPVRSSAALLVRHRPRLSIGSVLSIAAGRAK</sequence>
<accession>A0A420IUS2</accession>
<feature type="signal peptide" evidence="1">
    <location>
        <begin position="1"/>
        <end position="20"/>
    </location>
</feature>
<dbReference type="AlphaFoldDB" id="A0A420IUS2"/>
<dbReference type="Proteomes" id="UP000285326">
    <property type="component" value="Unassembled WGS sequence"/>
</dbReference>
<dbReference type="EMBL" id="MCBS01021284">
    <property type="protein sequence ID" value="RKF78268.1"/>
    <property type="molecule type" value="Genomic_DNA"/>
</dbReference>
<feature type="chain" id="PRO_5019031321" description="Secreted effector protein" evidence="1">
    <location>
        <begin position="21"/>
        <end position="58"/>
    </location>
</feature>
<name>A0A420IUS2_9PEZI</name>
<protein>
    <recommendedName>
        <fullName evidence="4">Secreted effector protein</fullName>
    </recommendedName>
</protein>
<reference evidence="2 3" key="1">
    <citation type="journal article" date="2018" name="BMC Genomics">
        <title>Comparative genome analyses reveal sequence features reflecting distinct modes of host-adaptation between dicot and monocot powdery mildew.</title>
        <authorList>
            <person name="Wu Y."/>
            <person name="Ma X."/>
            <person name="Pan Z."/>
            <person name="Kale S.D."/>
            <person name="Song Y."/>
            <person name="King H."/>
            <person name="Zhang Q."/>
            <person name="Presley C."/>
            <person name="Deng X."/>
            <person name="Wei C.I."/>
            <person name="Xiao S."/>
        </authorList>
    </citation>
    <scope>NUCLEOTIDE SEQUENCE [LARGE SCALE GENOMIC DNA]</scope>
    <source>
        <strain evidence="2">UMSG1</strain>
    </source>
</reference>
<evidence type="ECO:0000256" key="1">
    <source>
        <dbReference type="SAM" id="SignalP"/>
    </source>
</evidence>
<proteinExistence type="predicted"/>
<organism evidence="2 3">
    <name type="scientific">Golovinomyces cichoracearum</name>
    <dbReference type="NCBI Taxonomy" id="62708"/>
    <lineage>
        <taxon>Eukaryota</taxon>
        <taxon>Fungi</taxon>
        <taxon>Dikarya</taxon>
        <taxon>Ascomycota</taxon>
        <taxon>Pezizomycotina</taxon>
        <taxon>Leotiomycetes</taxon>
        <taxon>Erysiphales</taxon>
        <taxon>Erysiphaceae</taxon>
        <taxon>Golovinomyces</taxon>
    </lineage>
</organism>
<gene>
    <name evidence="2" type="ORF">GcM1_c14701o16</name>
</gene>
<evidence type="ECO:0000313" key="3">
    <source>
        <dbReference type="Proteomes" id="UP000285326"/>
    </source>
</evidence>